<dbReference type="EMBL" id="JADKGY010000001">
    <property type="protein sequence ID" value="MBK9981817.1"/>
    <property type="molecule type" value="Genomic_DNA"/>
</dbReference>
<dbReference type="GO" id="GO:0016192">
    <property type="term" value="P:vesicle-mediated transport"/>
    <property type="evidence" value="ECO:0007669"/>
    <property type="project" value="InterPro"/>
</dbReference>
<keyword evidence="5" id="KW-0812">Transmembrane</keyword>
<reference evidence="6 7" key="1">
    <citation type="submission" date="2020-10" db="EMBL/GenBank/DDBJ databases">
        <title>Connecting structure to function with the recovery of over 1000 high-quality activated sludge metagenome-assembled genomes encoding full-length rRNA genes using long-read sequencing.</title>
        <authorList>
            <person name="Singleton C.M."/>
            <person name="Petriglieri F."/>
            <person name="Kristensen J.M."/>
            <person name="Kirkegaard R.H."/>
            <person name="Michaelsen T.Y."/>
            <person name="Andersen M.H."/>
            <person name="Karst S.M."/>
            <person name="Dueholm M.S."/>
            <person name="Nielsen P.H."/>
            <person name="Albertsen M."/>
        </authorList>
    </citation>
    <scope>NUCLEOTIDE SEQUENCE [LARGE SCALE GENOMIC DNA]</scope>
    <source>
        <strain evidence="6">Ribe_18-Q3-R11-54_MAXAC.273</strain>
    </source>
</reference>
<evidence type="ECO:0000256" key="3">
    <source>
        <dbReference type="ARBA" id="ARBA00022927"/>
    </source>
</evidence>
<accession>A0A9D7STZ6</accession>
<keyword evidence="3" id="KW-0653">Protein transport</keyword>
<protein>
    <recommendedName>
        <fullName evidence="8">Cell division protein FtsL</fullName>
    </recommendedName>
</protein>
<sequence>MQKQTVSVKNSLYRLLGTKMIYKNLPFLYFLCGLGVIYIWNVHEAERNIRKAQTLQTELREEKWRYMTIQSDLMYQSTPTMIERSVAEQDLHFLTKNPVVIR</sequence>
<comment type="subcellular location">
    <subcellularLocation>
        <location evidence="1">Endomembrane system</location>
    </subcellularLocation>
</comment>
<keyword evidence="4 5" id="KW-0472">Membrane</keyword>
<evidence type="ECO:0000256" key="4">
    <source>
        <dbReference type="ARBA" id="ARBA00023136"/>
    </source>
</evidence>
<dbReference type="Proteomes" id="UP000808337">
    <property type="component" value="Unassembled WGS sequence"/>
</dbReference>
<dbReference type="InterPro" id="IPR045755">
    <property type="entry name" value="FtsL-like"/>
</dbReference>
<feature type="transmembrane region" description="Helical" evidence="5">
    <location>
        <begin position="21"/>
        <end position="40"/>
    </location>
</feature>
<dbReference type="InterPro" id="IPR000804">
    <property type="entry name" value="Clathrin_sm-chain_CS"/>
</dbReference>
<dbReference type="Pfam" id="PF19579">
    <property type="entry name" value="FtsL_2"/>
    <property type="match status" value="1"/>
</dbReference>
<name>A0A9D7STZ6_9BACT</name>
<dbReference type="PROSITE" id="PS00989">
    <property type="entry name" value="CLAT_ADAPTOR_S"/>
    <property type="match status" value="1"/>
</dbReference>
<evidence type="ECO:0008006" key="8">
    <source>
        <dbReference type="Google" id="ProtNLM"/>
    </source>
</evidence>
<evidence type="ECO:0000256" key="5">
    <source>
        <dbReference type="SAM" id="Phobius"/>
    </source>
</evidence>
<proteinExistence type="predicted"/>
<dbReference type="GO" id="GO:0006886">
    <property type="term" value="P:intracellular protein transport"/>
    <property type="evidence" value="ECO:0007669"/>
    <property type="project" value="InterPro"/>
</dbReference>
<evidence type="ECO:0000256" key="1">
    <source>
        <dbReference type="ARBA" id="ARBA00004308"/>
    </source>
</evidence>
<gene>
    <name evidence="6" type="ORF">IPP15_05230</name>
</gene>
<evidence type="ECO:0000313" key="6">
    <source>
        <dbReference type="EMBL" id="MBK9981817.1"/>
    </source>
</evidence>
<organism evidence="6 7">
    <name type="scientific">Candidatus Opimibacter skivensis</name>
    <dbReference type="NCBI Taxonomy" id="2982028"/>
    <lineage>
        <taxon>Bacteria</taxon>
        <taxon>Pseudomonadati</taxon>
        <taxon>Bacteroidota</taxon>
        <taxon>Saprospiria</taxon>
        <taxon>Saprospirales</taxon>
        <taxon>Saprospiraceae</taxon>
        <taxon>Candidatus Opimibacter</taxon>
    </lineage>
</organism>
<evidence type="ECO:0000313" key="7">
    <source>
        <dbReference type="Proteomes" id="UP000808337"/>
    </source>
</evidence>
<dbReference type="AlphaFoldDB" id="A0A9D7STZ6"/>
<comment type="caution">
    <text evidence="6">The sequence shown here is derived from an EMBL/GenBank/DDBJ whole genome shotgun (WGS) entry which is preliminary data.</text>
</comment>
<dbReference type="GO" id="GO:0030117">
    <property type="term" value="C:membrane coat"/>
    <property type="evidence" value="ECO:0007669"/>
    <property type="project" value="InterPro"/>
</dbReference>
<keyword evidence="5" id="KW-1133">Transmembrane helix</keyword>
<keyword evidence="2" id="KW-0813">Transport</keyword>
<dbReference type="GO" id="GO:0012505">
    <property type="term" value="C:endomembrane system"/>
    <property type="evidence" value="ECO:0007669"/>
    <property type="project" value="UniProtKB-SubCell"/>
</dbReference>
<evidence type="ECO:0000256" key="2">
    <source>
        <dbReference type="ARBA" id="ARBA00022448"/>
    </source>
</evidence>